<name>A0A0G0ANZ6_TRIHA</name>
<feature type="compositionally biased region" description="Polar residues" evidence="1">
    <location>
        <begin position="149"/>
        <end position="161"/>
    </location>
</feature>
<dbReference type="EMBL" id="JOKZ01000030">
    <property type="protein sequence ID" value="KKP06229.1"/>
    <property type="molecule type" value="Genomic_DNA"/>
</dbReference>
<feature type="transmembrane region" description="Helical" evidence="2">
    <location>
        <begin position="16"/>
        <end position="39"/>
    </location>
</feature>
<feature type="transmembrane region" description="Helical" evidence="2">
    <location>
        <begin position="438"/>
        <end position="455"/>
    </location>
</feature>
<protein>
    <submittedName>
        <fullName evidence="3">Uncharacterized protein</fullName>
    </submittedName>
</protein>
<evidence type="ECO:0000313" key="4">
    <source>
        <dbReference type="Proteomes" id="UP000034112"/>
    </source>
</evidence>
<feature type="region of interest" description="Disordered" evidence="1">
    <location>
        <begin position="149"/>
        <end position="357"/>
    </location>
</feature>
<reference evidence="4" key="1">
    <citation type="journal article" date="2015" name="Genome Announc.">
        <title>Draft whole-genome sequence of the biocontrol agent Trichoderma harzianum T6776.</title>
        <authorList>
            <person name="Baroncelli R."/>
            <person name="Piaggeschi G."/>
            <person name="Fiorini L."/>
            <person name="Bertolini E."/>
            <person name="Zapparata A."/>
            <person name="Pe M.E."/>
            <person name="Sarrocco S."/>
            <person name="Vannacci G."/>
        </authorList>
    </citation>
    <scope>NUCLEOTIDE SEQUENCE [LARGE SCALE GENOMIC DNA]</scope>
    <source>
        <strain evidence="4">T6776</strain>
    </source>
</reference>
<dbReference type="AlphaFoldDB" id="A0A0G0ANZ6"/>
<feature type="compositionally biased region" description="Basic and acidic residues" evidence="1">
    <location>
        <begin position="163"/>
        <end position="272"/>
    </location>
</feature>
<organism evidence="3 4">
    <name type="scientific">Trichoderma harzianum</name>
    <name type="common">Hypocrea lixii</name>
    <dbReference type="NCBI Taxonomy" id="5544"/>
    <lineage>
        <taxon>Eukaryota</taxon>
        <taxon>Fungi</taxon>
        <taxon>Dikarya</taxon>
        <taxon>Ascomycota</taxon>
        <taxon>Pezizomycotina</taxon>
        <taxon>Sordariomycetes</taxon>
        <taxon>Hypocreomycetidae</taxon>
        <taxon>Hypocreales</taxon>
        <taxon>Hypocreaceae</taxon>
        <taxon>Trichoderma</taxon>
    </lineage>
</organism>
<comment type="caution">
    <text evidence="3">The sequence shown here is derived from an EMBL/GenBank/DDBJ whole genome shotgun (WGS) entry which is preliminary data.</text>
</comment>
<evidence type="ECO:0000313" key="3">
    <source>
        <dbReference type="EMBL" id="KKP06229.1"/>
    </source>
</evidence>
<feature type="region of interest" description="Disordered" evidence="1">
    <location>
        <begin position="408"/>
        <end position="430"/>
    </location>
</feature>
<evidence type="ECO:0000256" key="2">
    <source>
        <dbReference type="SAM" id="Phobius"/>
    </source>
</evidence>
<keyword evidence="2" id="KW-0472">Membrane</keyword>
<dbReference type="Proteomes" id="UP000034112">
    <property type="component" value="Unassembled WGS sequence"/>
</dbReference>
<dbReference type="OrthoDB" id="2342176at2759"/>
<evidence type="ECO:0000256" key="1">
    <source>
        <dbReference type="SAM" id="MobiDB-lite"/>
    </source>
</evidence>
<proteinExistence type="predicted"/>
<sequence>MASLPPSTTDVNTETIVVASCLGGGLLLATALIATIMIVKRRARLRKLQEKDLKMEATKAWAREAGSLSKWWKIKTSSPEKTVHTERWNLQSLTYSLSTKSCKDYTSNSINHNLFARMKDPGLLVPGWALLARVAAPPMLTRDEPTLETLSRTGSHNSSDAGSEPHPDPLLDHHPEVHPDIRPDVRSESRSEPHSDSLLDLHSDLHAEPHTDPILDVHPDVHPDIRSESRSEPQSDSLDLHSDLHSGPRSDPILDHRPDFLSDFHSDLHSEPRSNPISDIRSDPHLDLRPDSFSDLHSDSLSDLHSDPRSDPRSDFRSDPLLNLRPDSFSDLHPDPPGYYNLDPRSNPQLARPTGEMCSPEGQWNCMTTSWQRCASGMWSAVIPCAAGTICQPFGLTDFITIEHDPSAIAGHGDNGHASDGGRDKSGKKSVGIRNSPGLVLLAGAVVTGVSWSFLV</sequence>
<accession>A0A0G0ANZ6</accession>
<feature type="compositionally biased region" description="Basic and acidic residues" evidence="1">
    <location>
        <begin position="280"/>
        <end position="318"/>
    </location>
</feature>
<keyword evidence="2" id="KW-1133">Transmembrane helix</keyword>
<keyword evidence="2" id="KW-0812">Transmembrane</keyword>
<feature type="compositionally biased region" description="Basic and acidic residues" evidence="1">
    <location>
        <begin position="414"/>
        <end position="427"/>
    </location>
</feature>
<gene>
    <name evidence="3" type="ORF">THAR02_01660</name>
</gene>